<dbReference type="AlphaFoldDB" id="A0A8B8LCT7"/>
<evidence type="ECO:0000313" key="1">
    <source>
        <dbReference type="Proteomes" id="UP000694853"/>
    </source>
</evidence>
<proteinExistence type="predicted"/>
<dbReference type="OrthoDB" id="1295485at2759"/>
<accession>A0A8B8LCT7</accession>
<organism evidence="1 2">
    <name type="scientific">Abrus precatorius</name>
    <name type="common">Indian licorice</name>
    <name type="synonym">Glycine abrus</name>
    <dbReference type="NCBI Taxonomy" id="3816"/>
    <lineage>
        <taxon>Eukaryota</taxon>
        <taxon>Viridiplantae</taxon>
        <taxon>Streptophyta</taxon>
        <taxon>Embryophyta</taxon>
        <taxon>Tracheophyta</taxon>
        <taxon>Spermatophyta</taxon>
        <taxon>Magnoliopsida</taxon>
        <taxon>eudicotyledons</taxon>
        <taxon>Gunneridae</taxon>
        <taxon>Pentapetalae</taxon>
        <taxon>rosids</taxon>
        <taxon>fabids</taxon>
        <taxon>Fabales</taxon>
        <taxon>Fabaceae</taxon>
        <taxon>Papilionoideae</taxon>
        <taxon>50 kb inversion clade</taxon>
        <taxon>NPAAA clade</taxon>
        <taxon>indigoferoid/millettioid clade</taxon>
        <taxon>Abreae</taxon>
        <taxon>Abrus</taxon>
    </lineage>
</organism>
<protein>
    <submittedName>
        <fullName evidence="2">Uncharacterized protein LOC113863654</fullName>
    </submittedName>
</protein>
<dbReference type="Proteomes" id="UP000694853">
    <property type="component" value="Unplaced"/>
</dbReference>
<reference evidence="1" key="1">
    <citation type="journal article" date="2019" name="Toxins">
        <title>Detection of Abrin-Like and Prepropulchellin-Like Toxin Genes and Transcripts Using Whole Genome Sequencing and Full-Length Transcript Sequencing of Abrus precatorius.</title>
        <authorList>
            <person name="Hovde B.T."/>
            <person name="Daligault H.E."/>
            <person name="Hanschen E.R."/>
            <person name="Kunde Y.A."/>
            <person name="Johnson M.B."/>
            <person name="Starkenburg S.R."/>
            <person name="Johnson S.L."/>
        </authorList>
    </citation>
    <scope>NUCLEOTIDE SEQUENCE [LARGE SCALE GENOMIC DNA]</scope>
</reference>
<dbReference type="RefSeq" id="XP_027353103.1">
    <property type="nucleotide sequence ID" value="XM_027497302.1"/>
</dbReference>
<dbReference type="GeneID" id="113863654"/>
<dbReference type="PANTHER" id="PTHR37728:SF1">
    <property type="entry name" value="OS06G0132300 PROTEIN"/>
    <property type="match status" value="1"/>
</dbReference>
<evidence type="ECO:0000313" key="2">
    <source>
        <dbReference type="RefSeq" id="XP_027353103.1"/>
    </source>
</evidence>
<name>A0A8B8LCT7_ABRPR</name>
<dbReference type="KEGG" id="aprc:113863654"/>
<gene>
    <name evidence="2" type="primary">LOC113863654</name>
</gene>
<keyword evidence="1" id="KW-1185">Reference proteome</keyword>
<dbReference type="PANTHER" id="PTHR37728">
    <property type="entry name" value="BNAA04G26730D PROTEIN"/>
    <property type="match status" value="1"/>
</dbReference>
<reference evidence="2" key="2">
    <citation type="submission" date="2025-08" db="UniProtKB">
        <authorList>
            <consortium name="RefSeq"/>
        </authorList>
    </citation>
    <scope>IDENTIFICATION</scope>
    <source>
        <tissue evidence="2">Young leaves</tissue>
    </source>
</reference>
<sequence length="140" mass="15714">MWSCQVVIPKHTAPFNNTLVPSVSAIHLPRRRRHGVSTIAKEHIGELGHSLVATLQSDPNPIPKAREQGEIRGSDVLWALQRASVRKKKNKNKKESSSVATPMEQTAVDYANVRPLCINANWADKLDEFEKRLRELSDTV</sequence>